<feature type="transmembrane region" description="Helical" evidence="9">
    <location>
        <begin position="437"/>
        <end position="458"/>
    </location>
</feature>
<dbReference type="Gene3D" id="3.30.70.1430">
    <property type="entry name" value="Multidrug efflux transporter AcrB pore domain"/>
    <property type="match status" value="2"/>
</dbReference>
<evidence type="ECO:0000256" key="9">
    <source>
        <dbReference type="RuleBase" id="RU364070"/>
    </source>
</evidence>
<feature type="transmembrane region" description="Helical" evidence="9">
    <location>
        <begin position="972"/>
        <end position="992"/>
    </location>
</feature>
<feature type="transmembrane region" description="Helical" evidence="9">
    <location>
        <begin position="339"/>
        <end position="359"/>
    </location>
</feature>
<gene>
    <name evidence="10" type="ORF">ACFOE0_12685</name>
</gene>
<dbReference type="EMBL" id="JBHRTD010000015">
    <property type="protein sequence ID" value="MFC3139034.1"/>
    <property type="molecule type" value="Genomic_DNA"/>
</dbReference>
<protein>
    <recommendedName>
        <fullName evidence="9">Efflux pump membrane transporter</fullName>
    </recommendedName>
</protein>
<feature type="transmembrane region" description="Helical" evidence="9">
    <location>
        <begin position="1004"/>
        <end position="1026"/>
    </location>
</feature>
<comment type="caution">
    <text evidence="10">The sequence shown here is derived from an EMBL/GenBank/DDBJ whole genome shotgun (WGS) entry which is preliminary data.</text>
</comment>
<evidence type="ECO:0000256" key="3">
    <source>
        <dbReference type="ARBA" id="ARBA00022448"/>
    </source>
</evidence>
<evidence type="ECO:0000313" key="10">
    <source>
        <dbReference type="EMBL" id="MFC3139034.1"/>
    </source>
</evidence>
<dbReference type="SUPFAM" id="SSF82714">
    <property type="entry name" value="Multidrug efflux transporter AcrB TolC docking domain, DN and DC subdomains"/>
    <property type="match status" value="2"/>
</dbReference>
<dbReference type="Proteomes" id="UP001595621">
    <property type="component" value="Unassembled WGS sequence"/>
</dbReference>
<feature type="transmembrane region" description="Helical" evidence="9">
    <location>
        <begin position="873"/>
        <end position="890"/>
    </location>
</feature>
<dbReference type="InterPro" id="IPR004764">
    <property type="entry name" value="MdtF-like"/>
</dbReference>
<evidence type="ECO:0000256" key="5">
    <source>
        <dbReference type="ARBA" id="ARBA00022519"/>
    </source>
</evidence>
<dbReference type="Gene3D" id="3.30.70.1440">
    <property type="entry name" value="Multidrug efflux transporter AcrB pore domain"/>
    <property type="match status" value="1"/>
</dbReference>
<keyword evidence="8 9" id="KW-0472">Membrane</keyword>
<evidence type="ECO:0000256" key="7">
    <source>
        <dbReference type="ARBA" id="ARBA00022989"/>
    </source>
</evidence>
<evidence type="ECO:0000256" key="1">
    <source>
        <dbReference type="ARBA" id="ARBA00004429"/>
    </source>
</evidence>
<dbReference type="InterPro" id="IPR027463">
    <property type="entry name" value="AcrB_DN_DC_subdom"/>
</dbReference>
<keyword evidence="4" id="KW-1003">Cell membrane</keyword>
<dbReference type="PANTHER" id="PTHR32063">
    <property type="match status" value="1"/>
</dbReference>
<dbReference type="Gene3D" id="3.30.70.1320">
    <property type="entry name" value="Multidrug efflux transporter AcrB pore domain like"/>
    <property type="match status" value="1"/>
</dbReference>
<feature type="transmembrane region" description="Helical" evidence="9">
    <location>
        <begin position="470"/>
        <end position="493"/>
    </location>
</feature>
<comment type="similarity">
    <text evidence="2 9">Belongs to the resistance-nodulation-cell division (RND) (TC 2.A.6) family.</text>
</comment>
<keyword evidence="7 9" id="KW-1133">Transmembrane helix</keyword>
<reference evidence="11" key="1">
    <citation type="journal article" date="2019" name="Int. J. Syst. Evol. Microbiol.">
        <title>The Global Catalogue of Microorganisms (GCM) 10K type strain sequencing project: providing services to taxonomists for standard genome sequencing and annotation.</title>
        <authorList>
            <consortium name="The Broad Institute Genomics Platform"/>
            <consortium name="The Broad Institute Genome Sequencing Center for Infectious Disease"/>
            <person name="Wu L."/>
            <person name="Ma J."/>
        </authorList>
    </citation>
    <scope>NUCLEOTIDE SEQUENCE [LARGE SCALE GENOMIC DNA]</scope>
    <source>
        <strain evidence="11">KCTC 52277</strain>
    </source>
</reference>
<comment type="caution">
    <text evidence="9">Lacks conserved residue(s) required for the propagation of feature annotation.</text>
</comment>
<dbReference type="Gene3D" id="3.30.2090.10">
    <property type="entry name" value="Multidrug efflux transporter AcrB TolC docking domain, DN and DC subdomains"/>
    <property type="match status" value="2"/>
</dbReference>
<dbReference type="PRINTS" id="PR00702">
    <property type="entry name" value="ACRIFLAVINRP"/>
</dbReference>
<dbReference type="InterPro" id="IPR001036">
    <property type="entry name" value="Acrflvin-R"/>
</dbReference>
<accession>A0ABV7GBW5</accession>
<keyword evidence="3 9" id="KW-0813">Transport</keyword>
<dbReference type="Pfam" id="PF00873">
    <property type="entry name" value="ACR_tran"/>
    <property type="match status" value="1"/>
</dbReference>
<name>A0ABV7GBW5_9GAMM</name>
<dbReference type="SUPFAM" id="SSF82866">
    <property type="entry name" value="Multidrug efflux transporter AcrB transmembrane domain"/>
    <property type="match status" value="2"/>
</dbReference>
<keyword evidence="11" id="KW-1185">Reference proteome</keyword>
<keyword evidence="6 9" id="KW-0812">Transmembrane</keyword>
<dbReference type="NCBIfam" id="TIGR00915">
    <property type="entry name" value="2A0602"/>
    <property type="match status" value="1"/>
</dbReference>
<evidence type="ECO:0000256" key="4">
    <source>
        <dbReference type="ARBA" id="ARBA00022475"/>
    </source>
</evidence>
<dbReference type="PANTHER" id="PTHR32063:SF13">
    <property type="entry name" value="MULTIDRUG EFFLUX PUMP SUBUNIT ACRB-RELATED"/>
    <property type="match status" value="1"/>
</dbReference>
<proteinExistence type="inferred from homology"/>
<feature type="transmembrane region" description="Helical" evidence="9">
    <location>
        <begin position="896"/>
        <end position="915"/>
    </location>
</feature>
<evidence type="ECO:0000256" key="8">
    <source>
        <dbReference type="ARBA" id="ARBA00023136"/>
    </source>
</evidence>
<feature type="transmembrane region" description="Helical" evidence="9">
    <location>
        <begin position="396"/>
        <end position="416"/>
    </location>
</feature>
<dbReference type="SUPFAM" id="SSF82693">
    <property type="entry name" value="Multidrug efflux transporter AcrB pore domain, PN1, PN2, PC1 and PC2 subdomains"/>
    <property type="match status" value="4"/>
</dbReference>
<feature type="transmembrane region" description="Helical" evidence="9">
    <location>
        <begin position="538"/>
        <end position="556"/>
    </location>
</feature>
<evidence type="ECO:0000313" key="11">
    <source>
        <dbReference type="Proteomes" id="UP001595621"/>
    </source>
</evidence>
<dbReference type="Gene3D" id="1.20.1640.10">
    <property type="entry name" value="Multidrug efflux transporter AcrB transmembrane domain"/>
    <property type="match status" value="2"/>
</dbReference>
<dbReference type="RefSeq" id="WP_248936866.1">
    <property type="nucleotide sequence ID" value="NZ_JAKILF010000006.1"/>
</dbReference>
<feature type="transmembrane region" description="Helical" evidence="9">
    <location>
        <begin position="366"/>
        <end position="390"/>
    </location>
</feature>
<comment type="subcellular location">
    <subcellularLocation>
        <location evidence="1 9">Cell inner membrane</location>
        <topology evidence="1 9">Multi-pass membrane protein</topology>
    </subcellularLocation>
</comment>
<sequence>MARYFIDRPIFAWVIAIIIMLAGVMAIKGLPVSQYPSIAPPTVAITANYPGASAKTVEDTVTQVIEQRMTGLDHLRYIKSTSDSFGNAEITLTFNAEADPDIAQVQVQNKLQLAMPLLPQEVQAQGVSVAKTSAGFLMVLGFVSEDGSMDKADISDYVAANIQDPMSRVAGVGDIQLFGAQYAMRIWLDPLKLNQYNLTTNDVIMAIREQNAQVSAGQLGGTPSVKGQELNATISAQSRLQTPEEFQQIVLKSDVSGAKVFLGDVAKVEVGAENYMVTSFYNGRQAAGMAIQLATGANALETAEAVMAKIDEMKPFFPQGLNVVVPFDTTPFVGKSIEGVVHTLLEAVVLVFLIMYLFLQNFRATLIPMIAVPVVLLGTFGILAATGFSINTLTMFAMVLAIGLLVDDAIVVVENVERIMAEEGCSPLEATRKSMDQITGALVGIGLTLSAVFVPMAFMSGSTGVIYRQFSITIVSAMALSVLVAVILTPALCATMLKPVTKGHALTDKGFFGAFNRWFDRWTNRYESSVGAIIKRTGRVFVIYLALVVATGWVFMRLPTAFLPDEDQGVIFTQVILPANSTQESTQKVMDKVTNYLLESEKENVQSVFAVSGFSFAGMGQNMGIAFIGLKPWDERTEPSQSVEAIAGRAMGYFMSIKEAFVFAFVPPAVLELGTANGFDLFLQDKNGQGHDALIAARNQLLGMAAQDKNLVGVRPNGQEDAPQYQLHIDHAKLRALSLSINDVNSVLATAWGGSYVNDYIDRGRVKKVFVQGEDQYRMQPEDLDKWYVRNTKGEMVPFSAFATGSWEFGAPRLERFGGLPAVNIQGATAPGYSTGDAMETMERLAKQLPPGFGIEWNGLSYEERLSGNQAPMLYALSVLVVFLVLAALYESWSVPFSVILVIPLGIIGALLATYGRGLNNDVFFQVGLLTTVGLATKNAILIVEFAKEYYEKGATLVDATLHAVRVRLRPILMTSLAFGLGVVPLAISTGVGSGAQNAIGTGVVGGMLSSTFLGIFFVPLFFVIVERIFSKRERDAKKAGKAE</sequence>
<evidence type="ECO:0000256" key="6">
    <source>
        <dbReference type="ARBA" id="ARBA00022692"/>
    </source>
</evidence>
<keyword evidence="5 9" id="KW-0997">Cell inner membrane</keyword>
<dbReference type="NCBIfam" id="NF000282">
    <property type="entry name" value="RND_permease_1"/>
    <property type="match status" value="1"/>
</dbReference>
<organism evidence="10 11">
    <name type="scientific">Shewanella submarina</name>
    <dbReference type="NCBI Taxonomy" id="2016376"/>
    <lineage>
        <taxon>Bacteria</taxon>
        <taxon>Pseudomonadati</taxon>
        <taxon>Pseudomonadota</taxon>
        <taxon>Gammaproteobacteria</taxon>
        <taxon>Alteromonadales</taxon>
        <taxon>Shewanellaceae</taxon>
        <taxon>Shewanella</taxon>
    </lineage>
</organism>
<evidence type="ECO:0000256" key="2">
    <source>
        <dbReference type="ARBA" id="ARBA00010942"/>
    </source>
</evidence>